<sequence>MVIFGGDSGLPTTFKRKRESSVISIQEGETLPTVSFDSTDTVFMVIDIPFEYNVIIGRPILYDTEATICIRYLTMKISTSKGIITIWGDQGAAKECYTAGTKEG</sequence>
<accession>B9S0F0</accession>
<proteinExistence type="predicted"/>
<protein>
    <submittedName>
        <fullName evidence="1">Uncharacterized protein</fullName>
    </submittedName>
</protein>
<dbReference type="InParanoid" id="B9S0F0"/>
<dbReference type="Proteomes" id="UP000008311">
    <property type="component" value="Unassembled WGS sequence"/>
</dbReference>
<reference evidence="2" key="1">
    <citation type="journal article" date="2010" name="Nat. Biotechnol.">
        <title>Draft genome sequence of the oilseed species Ricinus communis.</title>
        <authorList>
            <person name="Chan A.P."/>
            <person name="Crabtree J."/>
            <person name="Zhao Q."/>
            <person name="Lorenzi H."/>
            <person name="Orvis J."/>
            <person name="Puiu D."/>
            <person name="Melake-Berhan A."/>
            <person name="Jones K.M."/>
            <person name="Redman J."/>
            <person name="Chen G."/>
            <person name="Cahoon E.B."/>
            <person name="Gedil M."/>
            <person name="Stanke M."/>
            <person name="Haas B.J."/>
            <person name="Wortman J.R."/>
            <person name="Fraser-Liggett C.M."/>
            <person name="Ravel J."/>
            <person name="Rabinowicz P.D."/>
        </authorList>
    </citation>
    <scope>NUCLEOTIDE SEQUENCE [LARGE SCALE GENOMIC DNA]</scope>
    <source>
        <strain evidence="2">cv. Hale</strain>
    </source>
</reference>
<evidence type="ECO:0000313" key="1">
    <source>
        <dbReference type="EMBL" id="EEF42883.1"/>
    </source>
</evidence>
<evidence type="ECO:0000313" key="2">
    <source>
        <dbReference type="Proteomes" id="UP000008311"/>
    </source>
</evidence>
<dbReference type="AlphaFoldDB" id="B9S0F0"/>
<keyword evidence="2" id="KW-1185">Reference proteome</keyword>
<gene>
    <name evidence="1" type="ORF">RCOM_1353850</name>
</gene>
<organism evidence="1 2">
    <name type="scientific">Ricinus communis</name>
    <name type="common">Castor bean</name>
    <dbReference type="NCBI Taxonomy" id="3988"/>
    <lineage>
        <taxon>Eukaryota</taxon>
        <taxon>Viridiplantae</taxon>
        <taxon>Streptophyta</taxon>
        <taxon>Embryophyta</taxon>
        <taxon>Tracheophyta</taxon>
        <taxon>Spermatophyta</taxon>
        <taxon>Magnoliopsida</taxon>
        <taxon>eudicotyledons</taxon>
        <taxon>Gunneridae</taxon>
        <taxon>Pentapetalae</taxon>
        <taxon>rosids</taxon>
        <taxon>fabids</taxon>
        <taxon>Malpighiales</taxon>
        <taxon>Euphorbiaceae</taxon>
        <taxon>Acalyphoideae</taxon>
        <taxon>Acalypheae</taxon>
        <taxon>Ricinus</taxon>
    </lineage>
</organism>
<dbReference type="EMBL" id="EQ973837">
    <property type="protein sequence ID" value="EEF42883.1"/>
    <property type="molecule type" value="Genomic_DNA"/>
</dbReference>
<name>B9S0F0_RICCO</name>